<keyword evidence="1" id="KW-0732">Signal</keyword>
<evidence type="ECO:0000313" key="3">
    <source>
        <dbReference type="Proteomes" id="UP000051124"/>
    </source>
</evidence>
<sequence>MKRFQRIIVLVFLFSISVRLFAAGGTVPFEILRVASADTPGKGSLNWRVHSTYFTQRFRPSPGQHVRQSETTALVGMGYMLTDRLGIGAFSELLRSVSDTGDSWQGALGFEAKSCLFEVSALRTGVIFFSSLPVYATRDAAKVVTLEPQLALTLDPARSTSLAPYRIHLNLGYSLSTDGERSNDLLLFGLGVELVARQFTFTTTHSA</sequence>
<protein>
    <recommendedName>
        <fullName evidence="4">Outer membrane protein beta-barrel domain-containing protein</fullName>
    </recommendedName>
</protein>
<dbReference type="AlphaFoldDB" id="A0A0S7WDF3"/>
<evidence type="ECO:0008006" key="4">
    <source>
        <dbReference type="Google" id="ProtNLM"/>
    </source>
</evidence>
<evidence type="ECO:0000256" key="1">
    <source>
        <dbReference type="SAM" id="SignalP"/>
    </source>
</evidence>
<reference evidence="2 3" key="1">
    <citation type="journal article" date="2015" name="Microbiome">
        <title>Genomic resolution of linkages in carbon, nitrogen, and sulfur cycling among widespread estuary sediment bacteria.</title>
        <authorList>
            <person name="Baker B.J."/>
            <person name="Lazar C.S."/>
            <person name="Teske A.P."/>
            <person name="Dick G.J."/>
        </authorList>
    </citation>
    <scope>NUCLEOTIDE SEQUENCE [LARGE SCALE GENOMIC DNA]</scope>
    <source>
        <strain evidence="2">DG_26</strain>
    </source>
</reference>
<accession>A0A0S7WDF3</accession>
<feature type="signal peptide" evidence="1">
    <location>
        <begin position="1"/>
        <end position="22"/>
    </location>
</feature>
<organism evidence="2 3">
    <name type="scientific">candidate division TA06 bacterium DG_26</name>
    <dbReference type="NCBI Taxonomy" id="1703771"/>
    <lineage>
        <taxon>Bacteria</taxon>
        <taxon>Bacteria division TA06</taxon>
    </lineage>
</organism>
<evidence type="ECO:0000313" key="2">
    <source>
        <dbReference type="EMBL" id="KPJ48191.1"/>
    </source>
</evidence>
<name>A0A0S7WDF3_UNCT6</name>
<dbReference type="Proteomes" id="UP000051124">
    <property type="component" value="Unassembled WGS sequence"/>
</dbReference>
<comment type="caution">
    <text evidence="2">The sequence shown here is derived from an EMBL/GenBank/DDBJ whole genome shotgun (WGS) entry which is preliminary data.</text>
</comment>
<dbReference type="EMBL" id="LIZT01000134">
    <property type="protein sequence ID" value="KPJ48191.1"/>
    <property type="molecule type" value="Genomic_DNA"/>
</dbReference>
<feature type="chain" id="PRO_5006639378" description="Outer membrane protein beta-barrel domain-containing protein" evidence="1">
    <location>
        <begin position="23"/>
        <end position="207"/>
    </location>
</feature>
<proteinExistence type="predicted"/>
<gene>
    <name evidence="2" type="ORF">AMJ40_07955</name>
</gene>